<keyword evidence="1 4" id="KW-0808">Transferase</keyword>
<protein>
    <submittedName>
        <fullName evidence="4">Cytidyltransferase-related domain</fullName>
        <ecNumber evidence="4">2.7.7.39</ecNumber>
    </submittedName>
</protein>
<evidence type="ECO:0000256" key="2">
    <source>
        <dbReference type="ARBA" id="ARBA00022695"/>
    </source>
</evidence>
<accession>D4L9T3</accession>
<dbReference type="Pfam" id="PF01467">
    <property type="entry name" value="CTP_transf_like"/>
    <property type="match status" value="1"/>
</dbReference>
<dbReference type="Proteomes" id="UP000007054">
    <property type="component" value="Chromosome"/>
</dbReference>
<feature type="domain" description="Cytidyltransferase-like" evidence="3">
    <location>
        <begin position="9"/>
        <end position="134"/>
    </location>
</feature>
<dbReference type="PATRIC" id="fig|213810.4.peg.1659"/>
<dbReference type="BioCyc" id="RCHA213810:RUM_RS00535-MONOMER"/>
<dbReference type="AlphaFoldDB" id="D4L9T3"/>
<dbReference type="GO" id="GO:0047348">
    <property type="term" value="F:glycerol-3-phosphate cytidylyltransferase activity"/>
    <property type="evidence" value="ECO:0007669"/>
    <property type="project" value="UniProtKB-EC"/>
</dbReference>
<sequence length="148" mass="16726">MKPYKIGYTQGVYDMFHIGHLNLINQAKALCDYLIVGVNSDQLVERYKNKTPVICQEDRRTIVENIKAVDQAVIADTLDKTEMLQALGFNAVFIGDDWKGNARWIRTEEELRRFGVDVVYLAHTPDISSTALRKATEQTGSTACVEET</sequence>
<reference evidence="4" key="2">
    <citation type="submission" date="2010-03" db="EMBL/GenBank/DDBJ databases">
        <authorList>
            <person name="Pajon A."/>
        </authorList>
    </citation>
    <scope>NUCLEOTIDE SEQUENCE</scope>
    <source>
        <strain evidence="4">Type strain: 18P13</strain>
    </source>
</reference>
<dbReference type="OrthoDB" id="9802794at2"/>
<dbReference type="STRING" id="213810.RUM_01080"/>
<dbReference type="InterPro" id="IPR014729">
    <property type="entry name" value="Rossmann-like_a/b/a_fold"/>
</dbReference>
<gene>
    <name evidence="4" type="ordered locus">RUM_01080</name>
</gene>
<proteinExistence type="predicted"/>
<keyword evidence="2 4" id="KW-0548">Nucleotidyltransferase</keyword>
<dbReference type="SUPFAM" id="SSF52374">
    <property type="entry name" value="Nucleotidylyl transferase"/>
    <property type="match status" value="1"/>
</dbReference>
<evidence type="ECO:0000313" key="5">
    <source>
        <dbReference type="Proteomes" id="UP000007054"/>
    </source>
</evidence>
<organism evidence="4 5">
    <name type="scientific">Ruminococcus champanellensis (strain DSM 18848 / JCM 17042 / KCTC 15320 / 18P13)</name>
    <dbReference type="NCBI Taxonomy" id="213810"/>
    <lineage>
        <taxon>Bacteria</taxon>
        <taxon>Bacillati</taxon>
        <taxon>Bacillota</taxon>
        <taxon>Clostridia</taxon>
        <taxon>Eubacteriales</taxon>
        <taxon>Oscillospiraceae</taxon>
        <taxon>Ruminococcus</taxon>
    </lineage>
</organism>
<dbReference type="KEGG" id="rch:RUM_01080"/>
<name>D4L9T3_RUMC1</name>
<dbReference type="RefSeq" id="WP_015557286.1">
    <property type="nucleotide sequence ID" value="NC_021039.1"/>
</dbReference>
<dbReference type="EMBL" id="FP929052">
    <property type="protein sequence ID" value="CBL16378.1"/>
    <property type="molecule type" value="Genomic_DNA"/>
</dbReference>
<dbReference type="InterPro" id="IPR050385">
    <property type="entry name" value="Archaeal_FAD_synthase"/>
</dbReference>
<dbReference type="PANTHER" id="PTHR43793">
    <property type="entry name" value="FAD SYNTHASE"/>
    <property type="match status" value="1"/>
</dbReference>
<reference evidence="4" key="1">
    <citation type="submission" date="2010-03" db="EMBL/GenBank/DDBJ databases">
        <title>The genome sequence of Ruminococcus sp. 18P13.</title>
        <authorList>
            <consortium name="metaHIT consortium -- http://www.metahit.eu/"/>
            <person name="Pajon A."/>
            <person name="Turner K."/>
            <person name="Parkhill J."/>
            <person name="Bernalier A."/>
        </authorList>
    </citation>
    <scope>NUCLEOTIDE SEQUENCE [LARGE SCALE GENOMIC DNA]</scope>
    <source>
        <strain evidence="4">Type strain: 18P13</strain>
    </source>
</reference>
<dbReference type="EC" id="2.7.7.39" evidence="4"/>
<evidence type="ECO:0000313" key="4">
    <source>
        <dbReference type="EMBL" id="CBL16378.1"/>
    </source>
</evidence>
<dbReference type="PANTHER" id="PTHR43793:SF1">
    <property type="entry name" value="FAD SYNTHASE"/>
    <property type="match status" value="1"/>
</dbReference>
<keyword evidence="5" id="KW-1185">Reference proteome</keyword>
<dbReference type="GeneID" id="83154967"/>
<evidence type="ECO:0000259" key="3">
    <source>
        <dbReference type="Pfam" id="PF01467"/>
    </source>
</evidence>
<dbReference type="HOGENOM" id="CLU_034585_2_2_9"/>
<dbReference type="NCBIfam" id="TIGR00125">
    <property type="entry name" value="cyt_tran_rel"/>
    <property type="match status" value="1"/>
</dbReference>
<dbReference type="InterPro" id="IPR004821">
    <property type="entry name" value="Cyt_trans-like"/>
</dbReference>
<dbReference type="Gene3D" id="3.40.50.620">
    <property type="entry name" value="HUPs"/>
    <property type="match status" value="1"/>
</dbReference>
<evidence type="ECO:0000256" key="1">
    <source>
        <dbReference type="ARBA" id="ARBA00022679"/>
    </source>
</evidence>